<sequence>MQTLNLPADPIRNFKGSLKTPVSLADELVNEHRLELQHDLTISLPPID</sequence>
<proteinExistence type="predicted"/>
<dbReference type="RefSeq" id="WP_179210308.1">
    <property type="nucleotide sequence ID" value="NZ_FUKJ01000420.1"/>
</dbReference>
<organism evidence="1 2">
    <name type="scientific">Crenothrix polyspora</name>
    <dbReference type="NCBI Taxonomy" id="360316"/>
    <lineage>
        <taxon>Bacteria</taxon>
        <taxon>Pseudomonadati</taxon>
        <taxon>Pseudomonadota</taxon>
        <taxon>Gammaproteobacteria</taxon>
        <taxon>Methylococcales</taxon>
        <taxon>Crenotrichaceae</taxon>
        <taxon>Crenothrix</taxon>
    </lineage>
</organism>
<dbReference type="AlphaFoldDB" id="A0A1R4HHS3"/>
<gene>
    <name evidence="1" type="ORF">CRENPOLYSF2_560011</name>
</gene>
<accession>A0A1R4HHS3</accession>
<name>A0A1R4HHS3_9GAMM</name>
<keyword evidence="2" id="KW-1185">Reference proteome</keyword>
<dbReference type="EMBL" id="FUKJ01000420">
    <property type="protein sequence ID" value="SJM95430.1"/>
    <property type="molecule type" value="Genomic_DNA"/>
</dbReference>
<reference evidence="2" key="1">
    <citation type="submission" date="2017-02" db="EMBL/GenBank/DDBJ databases">
        <authorList>
            <person name="Daims H."/>
        </authorList>
    </citation>
    <scope>NUCLEOTIDE SEQUENCE [LARGE SCALE GENOMIC DNA]</scope>
</reference>
<evidence type="ECO:0000313" key="2">
    <source>
        <dbReference type="Proteomes" id="UP000195442"/>
    </source>
</evidence>
<dbReference type="Proteomes" id="UP000195442">
    <property type="component" value="Unassembled WGS sequence"/>
</dbReference>
<evidence type="ECO:0000313" key="1">
    <source>
        <dbReference type="EMBL" id="SJM95430.1"/>
    </source>
</evidence>
<protein>
    <submittedName>
        <fullName evidence="1">Uncharacterized protein</fullName>
    </submittedName>
</protein>